<dbReference type="EMBL" id="CP117454">
    <property type="protein sequence ID" value="WLG87535.1"/>
    <property type="molecule type" value="Genomic_DNA"/>
</dbReference>
<keyword evidence="2" id="KW-1185">Reference proteome</keyword>
<dbReference type="PROSITE" id="PS51257">
    <property type="entry name" value="PROKAR_LIPOPROTEIN"/>
    <property type="match status" value="1"/>
</dbReference>
<sequence>MKEVIALMLMVVLAGCQVREQQQSAPNEQTPMRAVQAETGIASTLSISAQNGTTVATNLTNRYNDVRPDCGKPRLAALYCRGIILRATVPSDAYSSWNPSPHSQTSGGVSFTFLGKDAKFKNLVFGRNNGFIFYPRLSQPYGTKHIEILCAYPRDGATMARDKPGCGAHPYAPDRSGLCQTIGISTAEQWIANWNQNIWNMCGFDVSYSMNNLSADSFYQSIRAHNLKNMFADSYDYTELILATWPQNIPQELPIEAFFYLPGGLAGAQHDQRDFYAKTGGKVVPIIKLTLPSAATADATFTYIQADQVKP</sequence>
<protein>
    <submittedName>
        <fullName evidence="1">Halovibrin HvnA</fullName>
    </submittedName>
</protein>
<dbReference type="Proteomes" id="UP001239418">
    <property type="component" value="Chromosome"/>
</dbReference>
<reference evidence="1 2" key="1">
    <citation type="submission" date="2023-02" db="EMBL/GenBank/DDBJ databases">
        <title>Evolution of Hrp T3SS in non-pathogenic Pseudomonas fluorescens.</title>
        <authorList>
            <person name="Liao K."/>
            <person name="Wei H."/>
            <person name="Gu Y."/>
        </authorList>
    </citation>
    <scope>NUCLEOTIDE SEQUENCE [LARGE SCALE GENOMIC DNA]</scope>
    <source>
        <strain evidence="1 2">FP1935</strain>
    </source>
</reference>
<proteinExistence type="predicted"/>
<evidence type="ECO:0000313" key="2">
    <source>
        <dbReference type="Proteomes" id="UP001239418"/>
    </source>
</evidence>
<dbReference type="RefSeq" id="WP_305449667.1">
    <property type="nucleotide sequence ID" value="NZ_CP117454.1"/>
</dbReference>
<evidence type="ECO:0000313" key="1">
    <source>
        <dbReference type="EMBL" id="WLG87535.1"/>
    </source>
</evidence>
<organism evidence="1 2">
    <name type="scientific">Pseudomonas cucumis</name>
    <dbReference type="NCBI Taxonomy" id="2954082"/>
    <lineage>
        <taxon>Bacteria</taxon>
        <taxon>Pseudomonadati</taxon>
        <taxon>Pseudomonadota</taxon>
        <taxon>Gammaproteobacteria</taxon>
        <taxon>Pseudomonadales</taxon>
        <taxon>Pseudomonadaceae</taxon>
        <taxon>Pseudomonas</taxon>
    </lineage>
</organism>
<gene>
    <name evidence="1" type="ORF">PSH97_13810</name>
</gene>
<accession>A0ABY9F4L6</accession>
<name>A0ABY9F4L6_9PSED</name>